<evidence type="ECO:0000256" key="1">
    <source>
        <dbReference type="ARBA" id="ARBA00004651"/>
    </source>
</evidence>
<comment type="function">
    <text evidence="9">Part of the Sec protein translocase complex. Interacts with the SecYEG preprotein conducting channel. SecDF uses the proton motive force (PMF) to complete protein translocation after the ATP-dependent function of SecA.</text>
</comment>
<sequence>MYNINFTKYKYFTLSFSFLAIVAGFVITFTKYGGFAHSLDFNGGLRTVVELPADKTRNDLDGYFQSKNIEAVVILLEKEKNIYQLDIGLGSLDTIESLYKEIPEENRETSTSAIDRFVQLLRYEYKLPKEKVLSADQVGAVVGGELTEVGITLLLTTLAIILLYLSIRSQFKFALASSIALVHDILMTLALIGFLQIKPSVPIIAALLTLLGYSINDKIVVFDRIRENAHGKDNLALSNIINVSISQTLGRTINTSFTTMISVIAIIVGGAVELYDFAFVLLFGVLVGTYSSIYIAAPISEIYDQLRKKRFV</sequence>
<feature type="domain" description="Protein export membrane protein SecD/SecF C-terminal" evidence="10">
    <location>
        <begin position="129"/>
        <end position="302"/>
    </location>
</feature>
<keyword evidence="12" id="KW-1185">Reference proteome</keyword>
<reference evidence="11" key="1">
    <citation type="journal article" date="2019" name="PLoS Negl. Trop. Dis.">
        <title>Revisiting the worldwide diversity of Leptospira species in the environment.</title>
        <authorList>
            <person name="Vincent A.T."/>
            <person name="Schiettekatte O."/>
            <person name="Bourhy P."/>
            <person name="Veyrier F.J."/>
            <person name="Picardeau M."/>
        </authorList>
    </citation>
    <scope>NUCLEOTIDE SEQUENCE [LARGE SCALE GENOMIC DNA]</scope>
    <source>
        <strain evidence="11">201800277</strain>
    </source>
</reference>
<keyword evidence="7 9" id="KW-0811">Translocation</keyword>
<evidence type="ECO:0000256" key="4">
    <source>
        <dbReference type="ARBA" id="ARBA00022692"/>
    </source>
</evidence>
<evidence type="ECO:0000256" key="9">
    <source>
        <dbReference type="HAMAP-Rule" id="MF_01464"/>
    </source>
</evidence>
<dbReference type="GO" id="GO:0065002">
    <property type="term" value="P:intracellular protein transmembrane transport"/>
    <property type="evidence" value="ECO:0007669"/>
    <property type="project" value="UniProtKB-UniRule"/>
</dbReference>
<dbReference type="GO" id="GO:0006605">
    <property type="term" value="P:protein targeting"/>
    <property type="evidence" value="ECO:0007669"/>
    <property type="project" value="UniProtKB-UniRule"/>
</dbReference>
<feature type="transmembrane region" description="Helical" evidence="9">
    <location>
        <begin position="200"/>
        <end position="216"/>
    </location>
</feature>
<dbReference type="HAMAP" id="MF_01464_B">
    <property type="entry name" value="SecF_B"/>
    <property type="match status" value="1"/>
</dbReference>
<dbReference type="PANTHER" id="PTHR30081">
    <property type="entry name" value="PROTEIN-EXPORT MEMBRANE PROTEIN SEC"/>
    <property type="match status" value="1"/>
</dbReference>
<feature type="transmembrane region" description="Helical" evidence="9">
    <location>
        <begin position="149"/>
        <end position="167"/>
    </location>
</feature>
<feature type="transmembrane region" description="Helical" evidence="9">
    <location>
        <begin position="278"/>
        <end position="300"/>
    </location>
</feature>
<protein>
    <recommendedName>
        <fullName evidence="9">Protein-export membrane protein SecF</fullName>
    </recommendedName>
</protein>
<feature type="transmembrane region" description="Helical" evidence="9">
    <location>
        <begin position="12"/>
        <end position="32"/>
    </location>
</feature>
<dbReference type="Pfam" id="PF02355">
    <property type="entry name" value="SecD_SecF_C"/>
    <property type="match status" value="1"/>
</dbReference>
<dbReference type="AlphaFoldDB" id="A0A2M9Y2Z1"/>
<dbReference type="PANTHER" id="PTHR30081:SF8">
    <property type="entry name" value="PROTEIN TRANSLOCASE SUBUNIT SECF"/>
    <property type="match status" value="1"/>
</dbReference>
<keyword evidence="3 9" id="KW-1003">Cell membrane</keyword>
<dbReference type="InterPro" id="IPR055344">
    <property type="entry name" value="SecD_SecF_C_bact"/>
</dbReference>
<evidence type="ECO:0000313" key="12">
    <source>
        <dbReference type="Proteomes" id="UP000297891"/>
    </source>
</evidence>
<dbReference type="NCBIfam" id="TIGR00966">
    <property type="entry name" value="transloc_SecF"/>
    <property type="match status" value="1"/>
</dbReference>
<evidence type="ECO:0000313" key="11">
    <source>
        <dbReference type="EMBL" id="TGK91411.1"/>
    </source>
</evidence>
<dbReference type="Proteomes" id="UP000297891">
    <property type="component" value="Unassembled WGS sequence"/>
</dbReference>
<dbReference type="GO" id="GO:0015450">
    <property type="term" value="F:protein-transporting ATPase activity"/>
    <property type="evidence" value="ECO:0007669"/>
    <property type="project" value="InterPro"/>
</dbReference>
<name>A0A2M9Y2Z1_9LEPT</name>
<dbReference type="OrthoDB" id="9805019at2"/>
<evidence type="ECO:0000256" key="3">
    <source>
        <dbReference type="ARBA" id="ARBA00022475"/>
    </source>
</evidence>
<dbReference type="NCBIfam" id="TIGR00916">
    <property type="entry name" value="2A0604s01"/>
    <property type="match status" value="1"/>
</dbReference>
<evidence type="ECO:0000256" key="8">
    <source>
        <dbReference type="ARBA" id="ARBA00023136"/>
    </source>
</evidence>
<dbReference type="InterPro" id="IPR048634">
    <property type="entry name" value="SecD_SecF_C"/>
</dbReference>
<evidence type="ECO:0000256" key="6">
    <source>
        <dbReference type="ARBA" id="ARBA00022989"/>
    </source>
</evidence>
<evidence type="ECO:0000256" key="7">
    <source>
        <dbReference type="ARBA" id="ARBA00023010"/>
    </source>
</evidence>
<comment type="caution">
    <text evidence="11">The sequence shown here is derived from an EMBL/GenBank/DDBJ whole genome shotgun (WGS) entry which is preliminary data.</text>
</comment>
<comment type="subunit">
    <text evidence="9">Forms a complex with SecD. Part of the essential Sec protein translocation apparatus which comprises SecA, SecYEG and auxiliary proteins SecDF. Other proteins may also be involved.</text>
</comment>
<evidence type="ECO:0000256" key="2">
    <source>
        <dbReference type="ARBA" id="ARBA00022448"/>
    </source>
</evidence>
<dbReference type="RefSeq" id="WP_100790320.1">
    <property type="nucleotide sequence ID" value="NZ_NPDQ01000003.1"/>
</dbReference>
<comment type="similarity">
    <text evidence="9">Belongs to the SecD/SecF family. SecF subfamily.</text>
</comment>
<keyword evidence="8 9" id="KW-0472">Membrane</keyword>
<keyword evidence="2 9" id="KW-0813">Transport</keyword>
<keyword evidence="4 9" id="KW-0812">Transmembrane</keyword>
<dbReference type="InterPro" id="IPR005665">
    <property type="entry name" value="SecF_bac"/>
</dbReference>
<dbReference type="GO" id="GO:0005886">
    <property type="term" value="C:plasma membrane"/>
    <property type="evidence" value="ECO:0007669"/>
    <property type="project" value="UniProtKB-SubCell"/>
</dbReference>
<dbReference type="SUPFAM" id="SSF82866">
    <property type="entry name" value="Multidrug efflux transporter AcrB transmembrane domain"/>
    <property type="match status" value="1"/>
</dbReference>
<evidence type="ECO:0000256" key="5">
    <source>
        <dbReference type="ARBA" id="ARBA00022927"/>
    </source>
</evidence>
<dbReference type="EMBL" id="RQFP01000014">
    <property type="protein sequence ID" value="TGK91411.1"/>
    <property type="molecule type" value="Genomic_DNA"/>
</dbReference>
<accession>A0A2M9Y2Z1</accession>
<comment type="subcellular location">
    <subcellularLocation>
        <location evidence="1 9">Cell membrane</location>
        <topology evidence="1 9">Multi-pass membrane protein</topology>
    </subcellularLocation>
</comment>
<dbReference type="GO" id="GO:0043952">
    <property type="term" value="P:protein transport by the Sec complex"/>
    <property type="evidence" value="ECO:0007669"/>
    <property type="project" value="UniProtKB-UniRule"/>
</dbReference>
<dbReference type="PRINTS" id="PR01755">
    <property type="entry name" value="SECFTRNLCASE"/>
</dbReference>
<keyword evidence="5 9" id="KW-0653">Protein transport</keyword>
<dbReference type="InterPro" id="IPR022645">
    <property type="entry name" value="SecD/SecF_bac"/>
</dbReference>
<gene>
    <name evidence="9 11" type="primary">secF</name>
    <name evidence="11" type="ORF">EHQ30_14395</name>
</gene>
<feature type="transmembrane region" description="Helical" evidence="9">
    <location>
        <begin position="174"/>
        <end position="194"/>
    </location>
</feature>
<feature type="transmembrane region" description="Helical" evidence="9">
    <location>
        <begin position="253"/>
        <end position="272"/>
    </location>
</feature>
<dbReference type="InterPro" id="IPR022813">
    <property type="entry name" value="SecD/SecF_arch_bac"/>
</dbReference>
<organism evidence="11 12">
    <name type="scientific">Leptospira brenneri</name>
    <dbReference type="NCBI Taxonomy" id="2023182"/>
    <lineage>
        <taxon>Bacteria</taxon>
        <taxon>Pseudomonadati</taxon>
        <taxon>Spirochaetota</taxon>
        <taxon>Spirochaetia</taxon>
        <taxon>Leptospirales</taxon>
        <taxon>Leptospiraceae</taxon>
        <taxon>Leptospira</taxon>
    </lineage>
</organism>
<dbReference type="Gene3D" id="1.20.1640.10">
    <property type="entry name" value="Multidrug efflux transporter AcrB transmembrane domain"/>
    <property type="match status" value="1"/>
</dbReference>
<proteinExistence type="inferred from homology"/>
<evidence type="ECO:0000259" key="10">
    <source>
        <dbReference type="Pfam" id="PF02355"/>
    </source>
</evidence>
<keyword evidence="6 9" id="KW-1133">Transmembrane helix</keyword>